<dbReference type="RefSeq" id="WP_049740269.1">
    <property type="nucleotide sequence ID" value="NZ_BJON01000002.1"/>
</dbReference>
<dbReference type="CDD" id="cd00613">
    <property type="entry name" value="GDC-P"/>
    <property type="match status" value="1"/>
</dbReference>
<dbReference type="HAMAP" id="MF_00712">
    <property type="entry name" value="GcvPA"/>
    <property type="match status" value="1"/>
</dbReference>
<dbReference type="InterPro" id="IPR015421">
    <property type="entry name" value="PyrdxlP-dep_Trfase_major"/>
</dbReference>
<evidence type="ECO:0000256" key="1">
    <source>
        <dbReference type="ARBA" id="ARBA00003788"/>
    </source>
</evidence>
<reference evidence="7" key="2">
    <citation type="submission" date="2015-07" db="EMBL/GenBank/DDBJ databases">
        <title>MeaNS - Measles Nucleotide Surveillance Program.</title>
        <authorList>
            <person name="Tran T."/>
            <person name="Druce J."/>
        </authorList>
    </citation>
    <scope>NUCLEOTIDE SEQUENCE</scope>
    <source>
        <strain evidence="7">DSM 9887</strain>
    </source>
</reference>
<comment type="subunit">
    <text evidence="4">The glycine cleavage system is composed of four proteins: P, T, L and H. In this organism, the P 'protein' is a heterodimer of two subunits.</text>
</comment>
<comment type="function">
    <text evidence="1 4">The glycine cleavage system catalyzes the degradation of glycine. The P protein binds the alpha-amino group of glycine through its pyridoxal phosphate cofactor; CO(2) is released and the remaining methylamine moiety is then transferred to the lipoamide cofactor of the H protein.</text>
</comment>
<dbReference type="PATRIC" id="fig|54915.3.peg.3262"/>
<sequence length="450" mass="49013">MKYRYLPQTDQDKREMLETLGINSIDELFADIPEEVRFKGDLNIPEALSEPDLVKYFTRLANKNVNFSTHVNFLGAGVYQHYTPSTVNHMLLRGEFFTAYTPYQPEISQGELQAIFEFQTMVCELTGMEVANSSMYDGATSLAEAAMMAAGHTGKKRVIVSRAVHPEARGVLKTYAYGQNVELIEVGTNSDGVTDPVALEALIDDNTAAVIVQYPNFFGNVEDLAAIEPIAHGKGALLITSSNPLSLGVLEAPGKLGADIVIGDMQPFGIPASFGGPHCGYFATTTKLMRKMPGRIVGQTKDENGKRGFVLTLQAREQHIRREKATSNICSNQALLALAAAITLTALGKNGVQEMAMMNLQKAHYAKKALEAKGLEVVNASPFFNEFIVKLNKPVAEVNKKLLAAGIIGGYDLGLDYPELVQHTLIAVTELRTKEEIDTLAAELEAITRA</sequence>
<dbReference type="GO" id="GO:0009116">
    <property type="term" value="P:nucleoside metabolic process"/>
    <property type="evidence" value="ECO:0007669"/>
    <property type="project" value="InterPro"/>
</dbReference>
<keyword evidence="2 4" id="KW-0560">Oxidoreductase</keyword>
<dbReference type="SUPFAM" id="SSF53383">
    <property type="entry name" value="PLP-dependent transferases"/>
    <property type="match status" value="1"/>
</dbReference>
<dbReference type="EMBL" id="BJON01000002">
    <property type="protein sequence ID" value="GED66495.1"/>
    <property type="molecule type" value="Genomic_DNA"/>
</dbReference>
<comment type="caution">
    <text evidence="7">The sequence shown here is derived from an EMBL/GenBank/DDBJ whole genome shotgun (WGS) entry which is preliminary data.</text>
</comment>
<gene>
    <name evidence="4" type="primary">gcvPA</name>
    <name evidence="6" type="synonym">gcvPA_1</name>
    <name evidence="7" type="ORF">ADS79_20715</name>
    <name evidence="6" type="ORF">BRE01_01970</name>
</gene>
<dbReference type="OrthoDB" id="9771867at2"/>
<reference evidence="6 9" key="3">
    <citation type="submission" date="2019-06" db="EMBL/GenBank/DDBJ databases">
        <title>Whole genome shotgun sequence of Brevibacillus reuszeri NBRC 15719.</title>
        <authorList>
            <person name="Hosoyama A."/>
            <person name="Uohara A."/>
            <person name="Ohji S."/>
            <person name="Ichikawa N."/>
        </authorList>
    </citation>
    <scope>NUCLEOTIDE SEQUENCE [LARGE SCALE GENOMIC DNA]</scope>
    <source>
        <strain evidence="6 9">NBRC 15719</strain>
    </source>
</reference>
<evidence type="ECO:0000256" key="4">
    <source>
        <dbReference type="HAMAP-Rule" id="MF_00712"/>
    </source>
</evidence>
<evidence type="ECO:0000313" key="9">
    <source>
        <dbReference type="Proteomes" id="UP000319578"/>
    </source>
</evidence>
<reference evidence="8" key="1">
    <citation type="submission" date="2015-07" db="EMBL/GenBank/DDBJ databases">
        <title>Genome sequencing project for genomic taxonomy and phylogenomics of Bacillus-like bacteria.</title>
        <authorList>
            <person name="Liu B."/>
            <person name="Wang J."/>
            <person name="Zhu Y."/>
            <person name="Liu G."/>
            <person name="Chen Q."/>
            <person name="Chen Z."/>
            <person name="Lan J."/>
            <person name="Che J."/>
            <person name="Ge C."/>
            <person name="Shi H."/>
            <person name="Pan Z."/>
            <person name="Liu X."/>
        </authorList>
    </citation>
    <scope>NUCLEOTIDE SEQUENCE [LARGE SCALE GENOMIC DNA]</scope>
    <source>
        <strain evidence="8">DSM 9887</strain>
    </source>
</reference>
<dbReference type="PANTHER" id="PTHR42806">
    <property type="entry name" value="GLYCINE CLEAVAGE SYSTEM P-PROTEIN"/>
    <property type="match status" value="1"/>
</dbReference>
<accession>A0A0K9YSR5</accession>
<evidence type="ECO:0000313" key="8">
    <source>
        <dbReference type="Proteomes" id="UP000036834"/>
    </source>
</evidence>
<evidence type="ECO:0000259" key="5">
    <source>
        <dbReference type="Pfam" id="PF02347"/>
    </source>
</evidence>
<dbReference type="NCBIfam" id="NF001696">
    <property type="entry name" value="PRK00451.1"/>
    <property type="match status" value="1"/>
</dbReference>
<dbReference type="InterPro" id="IPR015424">
    <property type="entry name" value="PyrdxlP-dep_Trfase"/>
</dbReference>
<dbReference type="Proteomes" id="UP000319578">
    <property type="component" value="Unassembled WGS sequence"/>
</dbReference>
<evidence type="ECO:0000256" key="2">
    <source>
        <dbReference type="ARBA" id="ARBA00023002"/>
    </source>
</evidence>
<dbReference type="EMBL" id="LGIQ01000009">
    <property type="protein sequence ID" value="KNB71235.1"/>
    <property type="molecule type" value="Genomic_DNA"/>
</dbReference>
<dbReference type="Pfam" id="PF02347">
    <property type="entry name" value="GDC-P"/>
    <property type="match status" value="1"/>
</dbReference>
<evidence type="ECO:0000313" key="7">
    <source>
        <dbReference type="EMBL" id="KNB71235.1"/>
    </source>
</evidence>
<dbReference type="Gene3D" id="3.40.640.10">
    <property type="entry name" value="Type I PLP-dependent aspartate aminotransferase-like (Major domain)"/>
    <property type="match status" value="1"/>
</dbReference>
<dbReference type="PIRSF" id="PIRSF006815">
    <property type="entry name" value="GcvPA"/>
    <property type="match status" value="1"/>
</dbReference>
<dbReference type="STRING" id="54915.ADS79_20715"/>
<dbReference type="GO" id="GO:0004375">
    <property type="term" value="F:glycine dehydrogenase (decarboxylating) activity"/>
    <property type="evidence" value="ECO:0007669"/>
    <property type="project" value="UniProtKB-EC"/>
</dbReference>
<dbReference type="EC" id="1.4.4.2" evidence="4"/>
<organism evidence="7 8">
    <name type="scientific">Brevibacillus reuszeri</name>
    <dbReference type="NCBI Taxonomy" id="54915"/>
    <lineage>
        <taxon>Bacteria</taxon>
        <taxon>Bacillati</taxon>
        <taxon>Bacillota</taxon>
        <taxon>Bacilli</taxon>
        <taxon>Bacillales</taxon>
        <taxon>Paenibacillaceae</taxon>
        <taxon>Brevibacillus</taxon>
    </lineage>
</organism>
<protein>
    <recommendedName>
        <fullName evidence="4">Probable glycine dehydrogenase (decarboxylating) subunit 1</fullName>
        <ecNumber evidence="4">1.4.4.2</ecNumber>
    </recommendedName>
    <alternativeName>
        <fullName evidence="4">Glycine cleavage system P-protein subunit 1</fullName>
    </alternativeName>
    <alternativeName>
        <fullName evidence="4">Glycine decarboxylase subunit 1</fullName>
    </alternativeName>
    <alternativeName>
        <fullName evidence="4">Glycine dehydrogenase (aminomethyl-transferring) subunit 1</fullName>
    </alternativeName>
</protein>
<dbReference type="AlphaFoldDB" id="A0A0K9YSR5"/>
<dbReference type="InterPro" id="IPR049315">
    <property type="entry name" value="GDC-P_N"/>
</dbReference>
<dbReference type="Proteomes" id="UP000036834">
    <property type="component" value="Unassembled WGS sequence"/>
</dbReference>
<dbReference type="InterPro" id="IPR023010">
    <property type="entry name" value="GcvPA"/>
</dbReference>
<comment type="similarity">
    <text evidence="4">Belongs to the GcvP family. N-terminal subunit subfamily.</text>
</comment>
<dbReference type="PANTHER" id="PTHR42806:SF1">
    <property type="entry name" value="GLYCINE DEHYDROGENASE (DECARBOXYLATING)"/>
    <property type="match status" value="1"/>
</dbReference>
<evidence type="ECO:0000256" key="3">
    <source>
        <dbReference type="ARBA" id="ARBA00049026"/>
    </source>
</evidence>
<proteinExistence type="inferred from homology"/>
<dbReference type="Gene3D" id="3.90.1150.10">
    <property type="entry name" value="Aspartate Aminotransferase, domain 1"/>
    <property type="match status" value="1"/>
</dbReference>
<dbReference type="GO" id="GO:0019464">
    <property type="term" value="P:glycine decarboxylation via glycine cleavage system"/>
    <property type="evidence" value="ECO:0007669"/>
    <property type="project" value="UniProtKB-UniRule"/>
</dbReference>
<feature type="domain" description="Glycine cleavage system P-protein N-terminal" evidence="5">
    <location>
        <begin position="4"/>
        <end position="442"/>
    </location>
</feature>
<dbReference type="InterPro" id="IPR015422">
    <property type="entry name" value="PyrdxlP-dep_Trfase_small"/>
</dbReference>
<evidence type="ECO:0000313" key="6">
    <source>
        <dbReference type="EMBL" id="GED66495.1"/>
    </source>
</evidence>
<comment type="catalytic activity">
    <reaction evidence="3 4">
        <text>N(6)-[(R)-lipoyl]-L-lysyl-[glycine-cleavage complex H protein] + glycine + H(+) = N(6)-[(R)-S(8)-aminomethyldihydrolipoyl]-L-lysyl-[glycine-cleavage complex H protein] + CO2</text>
        <dbReference type="Rhea" id="RHEA:24304"/>
        <dbReference type="Rhea" id="RHEA-COMP:10494"/>
        <dbReference type="Rhea" id="RHEA-COMP:10495"/>
        <dbReference type="ChEBI" id="CHEBI:15378"/>
        <dbReference type="ChEBI" id="CHEBI:16526"/>
        <dbReference type="ChEBI" id="CHEBI:57305"/>
        <dbReference type="ChEBI" id="CHEBI:83099"/>
        <dbReference type="ChEBI" id="CHEBI:83143"/>
        <dbReference type="EC" id="1.4.4.2"/>
    </reaction>
</comment>
<name>A0A0K9YSR5_9BACL</name>
<keyword evidence="9" id="KW-1185">Reference proteome</keyword>
<dbReference type="InterPro" id="IPR020581">
    <property type="entry name" value="GDC_P"/>
</dbReference>